<dbReference type="Proteomes" id="UP001240984">
    <property type="component" value="Unassembled WGS sequence"/>
</dbReference>
<gene>
    <name evidence="2" type="ORF">J2S43_000200</name>
</gene>
<name>A0ABT9MK78_9ACTN</name>
<comment type="caution">
    <text evidence="2">The sequence shown here is derived from an EMBL/GenBank/DDBJ whole genome shotgun (WGS) entry which is preliminary data.</text>
</comment>
<organism evidence="2 3">
    <name type="scientific">Catenuloplanes nepalensis</name>
    <dbReference type="NCBI Taxonomy" id="587533"/>
    <lineage>
        <taxon>Bacteria</taxon>
        <taxon>Bacillati</taxon>
        <taxon>Actinomycetota</taxon>
        <taxon>Actinomycetes</taxon>
        <taxon>Micromonosporales</taxon>
        <taxon>Micromonosporaceae</taxon>
        <taxon>Catenuloplanes</taxon>
    </lineage>
</organism>
<feature type="region of interest" description="Disordered" evidence="1">
    <location>
        <begin position="69"/>
        <end position="142"/>
    </location>
</feature>
<feature type="compositionally biased region" description="Pro residues" evidence="1">
    <location>
        <begin position="98"/>
        <end position="114"/>
    </location>
</feature>
<feature type="compositionally biased region" description="Low complexity" evidence="1">
    <location>
        <begin position="76"/>
        <end position="95"/>
    </location>
</feature>
<feature type="compositionally biased region" description="Low complexity" evidence="1">
    <location>
        <begin position="115"/>
        <end position="133"/>
    </location>
</feature>
<protein>
    <submittedName>
        <fullName evidence="2">Uncharacterized protein</fullName>
    </submittedName>
</protein>
<evidence type="ECO:0000313" key="3">
    <source>
        <dbReference type="Proteomes" id="UP001240984"/>
    </source>
</evidence>
<keyword evidence="3" id="KW-1185">Reference proteome</keyword>
<evidence type="ECO:0000313" key="2">
    <source>
        <dbReference type="EMBL" id="MDP9791688.1"/>
    </source>
</evidence>
<sequence length="142" mass="14181">MRRGPAMFFGAIVAFGLGPAVWVGGTFATAEADAVPGESARPVPSVSVSTVYVAVEPSVAPEVLEIADPWVPPSATPSASPSATPSITPSARTSPRITPGPPKTSPPVTPPVTSGPPVEQTTTPSTPATPSAPSEDDVEAEA</sequence>
<dbReference type="RefSeq" id="WP_306826565.1">
    <property type="nucleotide sequence ID" value="NZ_JAUSRA010000001.1"/>
</dbReference>
<accession>A0ABT9MK78</accession>
<reference evidence="2 3" key="1">
    <citation type="submission" date="2023-07" db="EMBL/GenBank/DDBJ databases">
        <title>Sequencing the genomes of 1000 actinobacteria strains.</title>
        <authorList>
            <person name="Klenk H.-P."/>
        </authorList>
    </citation>
    <scope>NUCLEOTIDE SEQUENCE [LARGE SCALE GENOMIC DNA]</scope>
    <source>
        <strain evidence="2 3">DSM 44710</strain>
    </source>
</reference>
<proteinExistence type="predicted"/>
<evidence type="ECO:0000256" key="1">
    <source>
        <dbReference type="SAM" id="MobiDB-lite"/>
    </source>
</evidence>
<dbReference type="EMBL" id="JAUSRA010000001">
    <property type="protein sequence ID" value="MDP9791688.1"/>
    <property type="molecule type" value="Genomic_DNA"/>
</dbReference>